<protein>
    <submittedName>
        <fullName evidence="1">Uncharacterized protein</fullName>
    </submittedName>
</protein>
<name>A0A6J4P4Y9_9BURK</name>
<reference evidence="1" key="1">
    <citation type="submission" date="2020-02" db="EMBL/GenBank/DDBJ databases">
        <authorList>
            <person name="Meier V. D."/>
        </authorList>
    </citation>
    <scope>NUCLEOTIDE SEQUENCE</scope>
    <source>
        <strain evidence="1">AVDCRST_MAG51</strain>
    </source>
</reference>
<proteinExistence type="predicted"/>
<organism evidence="1">
    <name type="scientific">uncultured Ramlibacter sp</name>
    <dbReference type="NCBI Taxonomy" id="260755"/>
    <lineage>
        <taxon>Bacteria</taxon>
        <taxon>Pseudomonadati</taxon>
        <taxon>Pseudomonadota</taxon>
        <taxon>Betaproteobacteria</taxon>
        <taxon>Burkholderiales</taxon>
        <taxon>Comamonadaceae</taxon>
        <taxon>Ramlibacter</taxon>
        <taxon>environmental samples</taxon>
    </lineage>
</organism>
<dbReference type="EMBL" id="CADCUX010000253">
    <property type="protein sequence ID" value="CAA9404492.1"/>
    <property type="molecule type" value="Genomic_DNA"/>
</dbReference>
<sequence length="148" mass="16178">MGRESWIAGCVTTGHGVASGRSPASPYPRGTIELQRPCFLAKGLDLSAYHPATLNVDVAPHAPRPRHPVFDEVLAWYPGVQERFLLSHARLRVGAREYAGLWYYPAPETKPAHFQRATVVELLMPWIEGVAAGDPVQLALEGWNGSAP</sequence>
<evidence type="ECO:0000313" key="1">
    <source>
        <dbReference type="EMBL" id="CAA9404492.1"/>
    </source>
</evidence>
<dbReference type="AlphaFoldDB" id="A0A6J4P4Y9"/>
<accession>A0A6J4P4Y9</accession>
<gene>
    <name evidence="1" type="ORF">AVDCRST_MAG51-1081</name>
</gene>